<sequence>MQSLDTRHAGHEPQPGRSTRAGKSRPRPTFSQVLGEVFLTVGVLVLAFAFYESYWTNVEAGRQQEAANERLDELWQAEGEQQPEGERVNPRGRFTPELGEAFARMYIPSFGSDFHFAVIEGTDEEELLAGPGRYTASQMPGEAGNFAVAGHRVGKGAPFNDLGNLRSCDAIVVETFASWNVYRVMPMSVDPTTRQQEAAACFTDTQVQRMTGGEYAGVAGRHITTPNHIEMINPVPGATTTEVHAGAEPLITLTTCHPQFSAAERMIVHGMLVEQIPKTGGERPAVLEET</sequence>
<evidence type="ECO:0000256" key="2">
    <source>
        <dbReference type="PIRSR" id="PIRSR605754-1"/>
    </source>
</evidence>
<evidence type="ECO:0000256" key="1">
    <source>
        <dbReference type="ARBA" id="ARBA00022801"/>
    </source>
</evidence>
<accession>A0A8I0HFY9</accession>
<dbReference type="CDD" id="cd05830">
    <property type="entry name" value="Sortase_E"/>
    <property type="match status" value="1"/>
</dbReference>
<feature type="transmembrane region" description="Helical" evidence="4">
    <location>
        <begin position="33"/>
        <end position="51"/>
    </location>
</feature>
<dbReference type="InterPro" id="IPR042003">
    <property type="entry name" value="Sortase_E"/>
</dbReference>
<dbReference type="InterPro" id="IPR005754">
    <property type="entry name" value="Sortase"/>
</dbReference>
<dbReference type="AlphaFoldDB" id="A0A8I0HFY9"/>
<organism evidence="5 6">
    <name type="scientific">Corynebacterium gallinarum</name>
    <dbReference type="NCBI Taxonomy" id="2762214"/>
    <lineage>
        <taxon>Bacteria</taxon>
        <taxon>Bacillati</taxon>
        <taxon>Actinomycetota</taxon>
        <taxon>Actinomycetes</taxon>
        <taxon>Mycobacteriales</taxon>
        <taxon>Corynebacteriaceae</taxon>
        <taxon>Corynebacterium</taxon>
    </lineage>
</organism>
<evidence type="ECO:0000313" key="5">
    <source>
        <dbReference type="EMBL" id="MBD8031106.1"/>
    </source>
</evidence>
<evidence type="ECO:0000256" key="3">
    <source>
        <dbReference type="SAM" id="MobiDB-lite"/>
    </source>
</evidence>
<dbReference type="Pfam" id="PF04203">
    <property type="entry name" value="Sortase"/>
    <property type="match status" value="1"/>
</dbReference>
<keyword evidence="4" id="KW-1133">Transmembrane helix</keyword>
<dbReference type="GO" id="GO:0016787">
    <property type="term" value="F:hydrolase activity"/>
    <property type="evidence" value="ECO:0007669"/>
    <property type="project" value="UniProtKB-KW"/>
</dbReference>
<reference evidence="5 6" key="1">
    <citation type="submission" date="2020-08" db="EMBL/GenBank/DDBJ databases">
        <title>A Genomic Blueprint of the Chicken Gut Microbiome.</title>
        <authorList>
            <person name="Gilroy R."/>
            <person name="Ravi A."/>
            <person name="Getino M."/>
            <person name="Pursley I."/>
            <person name="Horton D.L."/>
            <person name="Alikhan N.-F."/>
            <person name="Baker D."/>
            <person name="Gharbi K."/>
            <person name="Hall N."/>
            <person name="Watson M."/>
            <person name="Adriaenssens E.M."/>
            <person name="Foster-Nyarko E."/>
            <person name="Jarju S."/>
            <person name="Secka A."/>
            <person name="Antonio M."/>
            <person name="Oren A."/>
            <person name="Chaudhuri R."/>
            <person name="La Ragione R.M."/>
            <person name="Hildebrand F."/>
            <person name="Pallen M.J."/>
        </authorList>
    </citation>
    <scope>NUCLEOTIDE SEQUENCE [LARGE SCALE GENOMIC DNA]</scope>
    <source>
        <strain evidence="5 6">Sa1YVA5</strain>
    </source>
</reference>
<dbReference type="RefSeq" id="WP_191734351.1">
    <property type="nucleotide sequence ID" value="NZ_JACSPR010000011.1"/>
</dbReference>
<evidence type="ECO:0000313" key="6">
    <source>
        <dbReference type="Proteomes" id="UP000650224"/>
    </source>
</evidence>
<keyword evidence="1" id="KW-0378">Hydrolase</keyword>
<dbReference type="Gene3D" id="2.40.260.10">
    <property type="entry name" value="Sortase"/>
    <property type="match status" value="1"/>
</dbReference>
<keyword evidence="6" id="KW-1185">Reference proteome</keyword>
<dbReference type="NCBIfam" id="NF033747">
    <property type="entry name" value="class_E_sortase"/>
    <property type="match status" value="1"/>
</dbReference>
<dbReference type="EMBL" id="JACSPR010000011">
    <property type="protein sequence ID" value="MBD8031106.1"/>
    <property type="molecule type" value="Genomic_DNA"/>
</dbReference>
<dbReference type="SUPFAM" id="SSF63817">
    <property type="entry name" value="Sortase"/>
    <property type="match status" value="1"/>
</dbReference>
<gene>
    <name evidence="5" type="ORF">H9627_12395</name>
</gene>
<feature type="active site" description="Acyl-thioester intermediate" evidence="2">
    <location>
        <position position="256"/>
    </location>
</feature>
<dbReference type="InterPro" id="IPR053465">
    <property type="entry name" value="Sortase_Class_E"/>
</dbReference>
<dbReference type="Proteomes" id="UP000650224">
    <property type="component" value="Unassembled WGS sequence"/>
</dbReference>
<name>A0A8I0HFY9_9CORY</name>
<protein>
    <submittedName>
        <fullName evidence="5">Sortase</fullName>
    </submittedName>
</protein>
<evidence type="ECO:0000256" key="4">
    <source>
        <dbReference type="SAM" id="Phobius"/>
    </source>
</evidence>
<proteinExistence type="predicted"/>
<comment type="caution">
    <text evidence="5">The sequence shown here is derived from an EMBL/GenBank/DDBJ whole genome shotgun (WGS) entry which is preliminary data.</text>
</comment>
<feature type="compositionally biased region" description="Basic and acidic residues" evidence="3">
    <location>
        <begin position="1"/>
        <end position="11"/>
    </location>
</feature>
<feature type="region of interest" description="Disordered" evidence="3">
    <location>
        <begin position="1"/>
        <end position="27"/>
    </location>
</feature>
<keyword evidence="4" id="KW-0472">Membrane</keyword>
<feature type="active site" description="Proton donor/acceptor" evidence="2">
    <location>
        <position position="151"/>
    </location>
</feature>
<keyword evidence="4" id="KW-0812">Transmembrane</keyword>
<dbReference type="InterPro" id="IPR023365">
    <property type="entry name" value="Sortase_dom-sf"/>
</dbReference>